<keyword evidence="3" id="KW-1185">Reference proteome</keyword>
<reference evidence="2" key="1">
    <citation type="submission" date="2022-07" db="EMBL/GenBank/DDBJ databases">
        <title>Genome Sequence of Physisporinus lineatus.</title>
        <authorList>
            <person name="Buettner E."/>
        </authorList>
    </citation>
    <scope>NUCLEOTIDE SEQUENCE</scope>
    <source>
        <strain evidence="2">VT162</strain>
    </source>
</reference>
<name>A0AAD5V1D3_9APHY</name>
<proteinExistence type="predicted"/>
<dbReference type="AlphaFoldDB" id="A0AAD5V1D3"/>
<organism evidence="2 3">
    <name type="scientific">Meripilus lineatus</name>
    <dbReference type="NCBI Taxonomy" id="2056292"/>
    <lineage>
        <taxon>Eukaryota</taxon>
        <taxon>Fungi</taxon>
        <taxon>Dikarya</taxon>
        <taxon>Basidiomycota</taxon>
        <taxon>Agaricomycotina</taxon>
        <taxon>Agaricomycetes</taxon>
        <taxon>Polyporales</taxon>
        <taxon>Meripilaceae</taxon>
        <taxon>Meripilus</taxon>
    </lineage>
</organism>
<feature type="compositionally biased region" description="Polar residues" evidence="1">
    <location>
        <begin position="246"/>
        <end position="260"/>
    </location>
</feature>
<sequence length="339" mass="37131">MADTNILPPRPRFPNGFFVFHILWNRVSTSLALSTPTNRVGFLGELSGVWNHLPQEVKAKFTADANEKRDEKHIANLEQHSYSPGTAQFLEAPARAPRSKKAQKGRIPSRRNHPRYHPYSSGFEPSISGVYFRFQHQNHVLHSDYSQSRAGVDNPQARVAYVDQDVHIQSQPYLTGIEHQITVPEYAHSSVVSRNYGDRDLNTTSPDLSLFDTSLANDVNGGSSEGEVLHTIPTLASLLPGLARASHQSHGSTSYTTSPHTDPPFEEDLTTRSLGPPSGTTELRAPSPFQVVGLCPHFGLCEPFGGCDLFAPAFTEPAFALSGGPEPTEVYQGDTSCLS</sequence>
<dbReference type="Proteomes" id="UP001212997">
    <property type="component" value="Unassembled WGS sequence"/>
</dbReference>
<feature type="compositionally biased region" description="Basic residues" evidence="1">
    <location>
        <begin position="97"/>
        <end position="116"/>
    </location>
</feature>
<feature type="region of interest" description="Disordered" evidence="1">
    <location>
        <begin position="90"/>
        <end position="120"/>
    </location>
</feature>
<evidence type="ECO:0000256" key="1">
    <source>
        <dbReference type="SAM" id="MobiDB-lite"/>
    </source>
</evidence>
<dbReference type="EMBL" id="JANAWD010000288">
    <property type="protein sequence ID" value="KAJ3482111.1"/>
    <property type="molecule type" value="Genomic_DNA"/>
</dbReference>
<gene>
    <name evidence="2" type="ORF">NLI96_g7207</name>
</gene>
<feature type="region of interest" description="Disordered" evidence="1">
    <location>
        <begin position="246"/>
        <end position="282"/>
    </location>
</feature>
<evidence type="ECO:0000313" key="3">
    <source>
        <dbReference type="Proteomes" id="UP001212997"/>
    </source>
</evidence>
<evidence type="ECO:0000313" key="2">
    <source>
        <dbReference type="EMBL" id="KAJ3482111.1"/>
    </source>
</evidence>
<accession>A0AAD5V1D3</accession>
<protein>
    <submittedName>
        <fullName evidence="2">Uncharacterized protein</fullName>
    </submittedName>
</protein>
<comment type="caution">
    <text evidence="2">The sequence shown here is derived from an EMBL/GenBank/DDBJ whole genome shotgun (WGS) entry which is preliminary data.</text>
</comment>